<dbReference type="PROSITE" id="PS00031">
    <property type="entry name" value="NUCLEAR_REC_DBD_1"/>
    <property type="match status" value="1"/>
</dbReference>
<dbReference type="GO" id="GO:0005634">
    <property type="term" value="C:nucleus"/>
    <property type="evidence" value="ECO:0007669"/>
    <property type="project" value="UniProtKB-SubCell"/>
</dbReference>
<dbReference type="PANTHER" id="PTHR48092">
    <property type="entry name" value="KNIRPS-RELATED PROTEIN-RELATED"/>
    <property type="match status" value="1"/>
</dbReference>
<keyword evidence="7" id="KW-0804">Transcription</keyword>
<dbReference type="GO" id="GO:0008270">
    <property type="term" value="F:zinc ion binding"/>
    <property type="evidence" value="ECO:0007669"/>
    <property type="project" value="UniProtKB-KW"/>
</dbReference>
<evidence type="ECO:0000256" key="2">
    <source>
        <dbReference type="ARBA" id="ARBA00022723"/>
    </source>
</evidence>
<keyword evidence="5" id="KW-0805">Transcription regulation</keyword>
<name>A0A0N5AYW1_9BILA</name>
<dbReference type="FunFam" id="3.30.50.10:FF:000006">
    <property type="entry name" value="Nuclear receptor subfamily 5 group A member"/>
    <property type="match status" value="1"/>
</dbReference>
<evidence type="ECO:0000256" key="8">
    <source>
        <dbReference type="ARBA" id="ARBA00023170"/>
    </source>
</evidence>
<dbReference type="PROSITE" id="PS51030">
    <property type="entry name" value="NUCLEAR_REC_DBD_2"/>
    <property type="match status" value="1"/>
</dbReference>
<evidence type="ECO:0000256" key="7">
    <source>
        <dbReference type="ARBA" id="ARBA00023163"/>
    </source>
</evidence>
<evidence type="ECO:0000313" key="12">
    <source>
        <dbReference type="Proteomes" id="UP000046393"/>
    </source>
</evidence>
<evidence type="ECO:0000256" key="6">
    <source>
        <dbReference type="ARBA" id="ARBA00023125"/>
    </source>
</evidence>
<evidence type="ECO:0000256" key="5">
    <source>
        <dbReference type="ARBA" id="ARBA00023015"/>
    </source>
</evidence>
<keyword evidence="6" id="KW-0238">DNA-binding</keyword>
<dbReference type="GO" id="GO:0006357">
    <property type="term" value="P:regulation of transcription by RNA polymerase II"/>
    <property type="evidence" value="ECO:0007669"/>
    <property type="project" value="UniProtKB-ARBA"/>
</dbReference>
<proteinExistence type="predicted"/>
<evidence type="ECO:0000256" key="1">
    <source>
        <dbReference type="ARBA" id="ARBA00004123"/>
    </source>
</evidence>
<dbReference type="AlphaFoldDB" id="A0A0N5AYW1"/>
<feature type="domain" description="Nuclear receptor" evidence="11">
    <location>
        <begin position="61"/>
        <end position="137"/>
    </location>
</feature>
<keyword evidence="4" id="KW-0862">Zinc</keyword>
<dbReference type="Proteomes" id="UP000046393">
    <property type="component" value="Unplaced"/>
</dbReference>
<comment type="subcellular location">
    <subcellularLocation>
        <location evidence="1">Nucleus</location>
    </subcellularLocation>
</comment>
<reference evidence="13" key="1">
    <citation type="submission" date="2017-02" db="UniProtKB">
        <authorList>
            <consortium name="WormBaseParasite"/>
        </authorList>
    </citation>
    <scope>IDENTIFICATION</scope>
</reference>
<organism evidence="12 13">
    <name type="scientific">Syphacia muris</name>
    <dbReference type="NCBI Taxonomy" id="451379"/>
    <lineage>
        <taxon>Eukaryota</taxon>
        <taxon>Metazoa</taxon>
        <taxon>Ecdysozoa</taxon>
        <taxon>Nematoda</taxon>
        <taxon>Chromadorea</taxon>
        <taxon>Rhabditida</taxon>
        <taxon>Spirurina</taxon>
        <taxon>Oxyuridomorpha</taxon>
        <taxon>Oxyuroidea</taxon>
        <taxon>Oxyuridae</taxon>
        <taxon>Syphacia</taxon>
    </lineage>
</organism>
<evidence type="ECO:0000313" key="13">
    <source>
        <dbReference type="WBParaSite" id="SMUV_0001016301-mRNA-1"/>
    </source>
</evidence>
<dbReference type="STRING" id="451379.A0A0N5AYW1"/>
<dbReference type="Pfam" id="PF00105">
    <property type="entry name" value="zf-C4"/>
    <property type="match status" value="1"/>
</dbReference>
<dbReference type="GO" id="GO:0043565">
    <property type="term" value="F:sequence-specific DNA binding"/>
    <property type="evidence" value="ECO:0007669"/>
    <property type="project" value="InterPro"/>
</dbReference>
<dbReference type="PRINTS" id="PR00047">
    <property type="entry name" value="STROIDFINGER"/>
</dbReference>
<dbReference type="GO" id="GO:0003700">
    <property type="term" value="F:DNA-binding transcription factor activity"/>
    <property type="evidence" value="ECO:0007669"/>
    <property type="project" value="InterPro"/>
</dbReference>
<dbReference type="CDD" id="cd06916">
    <property type="entry name" value="NR_DBD_like"/>
    <property type="match status" value="1"/>
</dbReference>
<dbReference type="InterPro" id="IPR050200">
    <property type="entry name" value="Nuclear_hormone_rcpt_NR3"/>
</dbReference>
<feature type="region of interest" description="Disordered" evidence="10">
    <location>
        <begin position="136"/>
        <end position="156"/>
    </location>
</feature>
<keyword evidence="12" id="KW-1185">Reference proteome</keyword>
<feature type="compositionally biased region" description="Basic and acidic residues" evidence="10">
    <location>
        <begin position="146"/>
        <end position="156"/>
    </location>
</feature>
<dbReference type="SMART" id="SM00399">
    <property type="entry name" value="ZnF_C4"/>
    <property type="match status" value="1"/>
</dbReference>
<evidence type="ECO:0000256" key="3">
    <source>
        <dbReference type="ARBA" id="ARBA00022771"/>
    </source>
</evidence>
<evidence type="ECO:0000256" key="4">
    <source>
        <dbReference type="ARBA" id="ARBA00022833"/>
    </source>
</evidence>
<dbReference type="SUPFAM" id="SSF57716">
    <property type="entry name" value="Glucocorticoid receptor-like (DNA-binding domain)"/>
    <property type="match status" value="1"/>
</dbReference>
<evidence type="ECO:0000256" key="10">
    <source>
        <dbReference type="SAM" id="MobiDB-lite"/>
    </source>
</evidence>
<dbReference type="Gene3D" id="3.30.50.10">
    <property type="entry name" value="Erythroid Transcription Factor GATA-1, subunit A"/>
    <property type="match status" value="1"/>
</dbReference>
<protein>
    <submittedName>
        <fullName evidence="13">Nuclear receptor domain-containing protein</fullName>
    </submittedName>
</protein>
<dbReference type="InterPro" id="IPR013088">
    <property type="entry name" value="Znf_NHR/GATA"/>
</dbReference>
<evidence type="ECO:0000256" key="9">
    <source>
        <dbReference type="ARBA" id="ARBA00023242"/>
    </source>
</evidence>
<keyword evidence="9" id="KW-0539">Nucleus</keyword>
<keyword evidence="3" id="KW-0863">Zinc-finger</keyword>
<evidence type="ECO:0000259" key="11">
    <source>
        <dbReference type="PROSITE" id="PS51030"/>
    </source>
</evidence>
<keyword evidence="8" id="KW-0675">Receptor</keyword>
<dbReference type="InterPro" id="IPR001628">
    <property type="entry name" value="Znf_hrmn_rcpt"/>
</dbReference>
<accession>A0A0N5AYW1</accession>
<keyword evidence="2" id="KW-0479">Metal-binding</keyword>
<sequence>MVFSNFFFFINKLSYLKFFILTEFRSQDLGVHYPAMPPPSYNFEAFYPAPSGVPAVVPSNRELCQVCEDKASGFHYGVMSCEGCKGFFRRTVQKNIEYPPCPKTGDCKIDRISRNRCQKCRFQKCLDAGMSKESVRQDKNRKRKAKDGNKEKEIEDTRQDALRRITSFMDNTIVFQQINKSDREKLINYGFTGFMVDYGCFKQIITAFANDHCNILIGDCRDKIESIRHSDLKDMILDEELALASAYCLTQTSCPDIRENLETIEQVSVLYVFHYLFLFYA</sequence>
<dbReference type="WBParaSite" id="SMUV_0001016301-mRNA-1">
    <property type="protein sequence ID" value="SMUV_0001016301-mRNA-1"/>
    <property type="gene ID" value="SMUV_0001016301"/>
</dbReference>